<dbReference type="SMART" id="SM00530">
    <property type="entry name" value="HTH_XRE"/>
    <property type="match status" value="1"/>
</dbReference>
<dbReference type="EMBL" id="JPKR02000003">
    <property type="protein sequence ID" value="KGD72592.1"/>
    <property type="molecule type" value="Genomic_DNA"/>
</dbReference>
<dbReference type="Pfam" id="PF13560">
    <property type="entry name" value="HTH_31"/>
    <property type="match status" value="1"/>
</dbReference>
<proteinExistence type="predicted"/>
<dbReference type="Pfam" id="PF17765">
    <property type="entry name" value="MLTR_LBD"/>
    <property type="match status" value="1"/>
</dbReference>
<feature type="domain" description="HTH cro/C1-type" evidence="1">
    <location>
        <begin position="13"/>
        <end position="84"/>
    </location>
</feature>
<dbReference type="OrthoDB" id="5346389at2"/>
<evidence type="ECO:0000313" key="2">
    <source>
        <dbReference type="EMBL" id="KGD72592.1"/>
    </source>
</evidence>
<accession>A0A095T7G2</accession>
<dbReference type="eggNOG" id="COG1396">
    <property type="taxonomic scope" value="Bacteria"/>
</dbReference>
<dbReference type="SUPFAM" id="SSF47413">
    <property type="entry name" value="lambda repressor-like DNA-binding domains"/>
    <property type="match status" value="1"/>
</dbReference>
<evidence type="ECO:0000313" key="3">
    <source>
        <dbReference type="Proteomes" id="UP000029577"/>
    </source>
</evidence>
<dbReference type="Proteomes" id="UP000029577">
    <property type="component" value="Unassembled WGS sequence"/>
</dbReference>
<dbReference type="AlphaFoldDB" id="A0A095T7G2"/>
<dbReference type="InterPro" id="IPR001387">
    <property type="entry name" value="Cro/C1-type_HTH"/>
</dbReference>
<keyword evidence="3" id="KW-1185">Reference proteome</keyword>
<dbReference type="RefSeq" id="WP_038022368.1">
    <property type="nucleotide sequence ID" value="NZ_JPKR02000003.1"/>
</dbReference>
<dbReference type="GO" id="GO:0003677">
    <property type="term" value="F:DNA binding"/>
    <property type="evidence" value="ECO:0007669"/>
    <property type="project" value="InterPro"/>
</dbReference>
<dbReference type="PANTHER" id="PTHR35010:SF2">
    <property type="entry name" value="BLL4672 PROTEIN"/>
    <property type="match status" value="1"/>
</dbReference>
<dbReference type="InterPro" id="IPR010982">
    <property type="entry name" value="Lambda_DNA-bd_dom_sf"/>
</dbReference>
<dbReference type="Gene3D" id="1.10.260.40">
    <property type="entry name" value="lambda repressor-like DNA-binding domains"/>
    <property type="match status" value="1"/>
</dbReference>
<dbReference type="InterPro" id="IPR041413">
    <property type="entry name" value="MLTR_LBD"/>
</dbReference>
<sequence length="273" mass="31034">MTTDHADNALGEFLRSRRLRLDPDHFGFAVGRRRTPGLRREEVASLANISPTWYTWLEQGRGGSPSREVLERIASGLMMSEAEREHLFLLAFGHPPSALAARPDEVTPRLQGVLDALIYSPAIIRTRSWDVVAWNRAARKVMTDYSVLPPEQRNVLRRIFTDPQMREIQADWQSLAHFMVSAFRADIARTGMTEEVQQLVTELSGVSPEFDAFWRSKDVAHSGEGTKRMHHPLLGEIELEFTSLLVDGQPELSMMIFNPANAVTWQKIRQCLE</sequence>
<dbReference type="STRING" id="642227.HA49_18030"/>
<dbReference type="CDD" id="cd00093">
    <property type="entry name" value="HTH_XRE"/>
    <property type="match status" value="1"/>
</dbReference>
<gene>
    <name evidence="2" type="ORF">HA49_18030</name>
</gene>
<reference evidence="2" key="1">
    <citation type="submission" date="2014-12" db="EMBL/GenBank/DDBJ databases">
        <title>The draft genome of the Tatumella morbirosei type strain, LMG23360T isolated from pineapple rot.</title>
        <authorList>
            <person name="Smits T.H."/>
            <person name="Palmer M."/>
            <person name="Venter S.N."/>
            <person name="Duffy B."/>
            <person name="Steenkamp E.T."/>
            <person name="Chan W.Y."/>
            <person name="Coutinho T.A."/>
            <person name="Coetzee M.P."/>
            <person name="De Maayer P."/>
        </authorList>
    </citation>
    <scope>NUCLEOTIDE SEQUENCE [LARGE SCALE GENOMIC DNA]</scope>
    <source>
        <strain evidence="2">LMG 23360</strain>
    </source>
</reference>
<organism evidence="2 3">
    <name type="scientific">Tatumella morbirosei</name>
    <dbReference type="NCBI Taxonomy" id="642227"/>
    <lineage>
        <taxon>Bacteria</taxon>
        <taxon>Pseudomonadati</taxon>
        <taxon>Pseudomonadota</taxon>
        <taxon>Gammaproteobacteria</taxon>
        <taxon>Enterobacterales</taxon>
        <taxon>Erwiniaceae</taxon>
        <taxon>Tatumella</taxon>
    </lineage>
</organism>
<comment type="caution">
    <text evidence="2">The sequence shown here is derived from an EMBL/GenBank/DDBJ whole genome shotgun (WGS) entry which is preliminary data.</text>
</comment>
<protein>
    <submittedName>
        <fullName evidence="2">XRE family transcriptional regulator</fullName>
    </submittedName>
</protein>
<evidence type="ECO:0000259" key="1">
    <source>
        <dbReference type="SMART" id="SM00530"/>
    </source>
</evidence>
<dbReference type="PANTHER" id="PTHR35010">
    <property type="entry name" value="BLL4672 PROTEIN-RELATED"/>
    <property type="match status" value="1"/>
</dbReference>
<name>A0A095T7G2_9GAMM</name>
<dbReference type="Gene3D" id="3.30.450.180">
    <property type="match status" value="1"/>
</dbReference>